<organism evidence="3 4">
    <name type="scientific">Tsukamurella tyrosinosolvens</name>
    <dbReference type="NCBI Taxonomy" id="57704"/>
    <lineage>
        <taxon>Bacteria</taxon>
        <taxon>Bacillati</taxon>
        <taxon>Actinomycetota</taxon>
        <taxon>Actinomycetes</taxon>
        <taxon>Mycobacteriales</taxon>
        <taxon>Tsukamurellaceae</taxon>
        <taxon>Tsukamurella</taxon>
    </lineage>
</organism>
<dbReference type="EMBL" id="FNSA01000003">
    <property type="protein sequence ID" value="SEC44809.1"/>
    <property type="molecule type" value="Genomic_DNA"/>
</dbReference>
<dbReference type="PANTHER" id="PTHR33371:SF17">
    <property type="entry name" value="MCE-FAMILY PROTEIN MCE1B"/>
    <property type="match status" value="1"/>
</dbReference>
<evidence type="ECO:0000259" key="1">
    <source>
        <dbReference type="Pfam" id="PF02470"/>
    </source>
</evidence>
<dbReference type="OrthoDB" id="338143at2"/>
<dbReference type="GO" id="GO:0051701">
    <property type="term" value="P:biological process involved in interaction with host"/>
    <property type="evidence" value="ECO:0007669"/>
    <property type="project" value="TreeGrafter"/>
</dbReference>
<dbReference type="InterPro" id="IPR052336">
    <property type="entry name" value="MlaD_Phospholipid_Transporter"/>
</dbReference>
<reference evidence="4" key="1">
    <citation type="submission" date="2016-10" db="EMBL/GenBank/DDBJ databases">
        <authorList>
            <person name="Varghese N."/>
            <person name="Submissions S."/>
        </authorList>
    </citation>
    <scope>NUCLEOTIDE SEQUENCE [LARGE SCALE GENOMIC DNA]</scope>
    <source>
        <strain evidence="4">DSM 44234</strain>
    </source>
</reference>
<accession>A0A1H4SKW6</accession>
<dbReference type="RefSeq" id="WP_068742097.1">
    <property type="nucleotide sequence ID" value="NZ_CBDRGN010000001.1"/>
</dbReference>
<dbReference type="GO" id="GO:0005576">
    <property type="term" value="C:extracellular region"/>
    <property type="evidence" value="ECO:0007669"/>
    <property type="project" value="TreeGrafter"/>
</dbReference>
<dbReference type="Pfam" id="PF02470">
    <property type="entry name" value="MlaD"/>
    <property type="match status" value="1"/>
</dbReference>
<dbReference type="Pfam" id="PF11887">
    <property type="entry name" value="Mce4_CUP1"/>
    <property type="match status" value="1"/>
</dbReference>
<dbReference type="InterPro" id="IPR024516">
    <property type="entry name" value="Mce_C"/>
</dbReference>
<proteinExistence type="predicted"/>
<dbReference type="AlphaFoldDB" id="A0A1H4SKW6"/>
<feature type="domain" description="Mce/MlaD" evidence="1">
    <location>
        <begin position="37"/>
        <end position="116"/>
    </location>
</feature>
<keyword evidence="4" id="KW-1185">Reference proteome</keyword>
<name>A0A1H4SKW6_TSUTY</name>
<dbReference type="PANTHER" id="PTHR33371">
    <property type="entry name" value="INTERMEMBRANE PHOSPHOLIPID TRANSPORT SYSTEM BINDING PROTEIN MLAD-RELATED"/>
    <property type="match status" value="1"/>
</dbReference>
<sequence>MSRYRRSLVSVVLFILVVGLGTAFTVRALQRPAPGDQVRYTAQFTNASGLRSGDDVRLLGVQVGKVKSVDLRRGPTGRGSFAEVQFTVDRNQRIYRNSTLAIRFQNLTGQRYIDLQRSGSSGTEVEAGATIDTGRTLPSFDITTVFNGLQPVLSAMRPEDIDHFAQAVSVIVNGDGGGLGPVLDAVDKLATFTDNRAALFETLVRNFSALSEAIGGRSASVSTLVGYLQRLARVVAEAAPAYRVLSGEGAQVITAADALLANLGLTPGTNPWLDDLLSPEAKKLGPLVDLAALLPGLFALLTGQGLPKAQGDSRCSKGIKTLPADLQMFIRGTRIVLCNP</sequence>
<dbReference type="InterPro" id="IPR003399">
    <property type="entry name" value="Mce/MlaD"/>
</dbReference>
<evidence type="ECO:0000313" key="3">
    <source>
        <dbReference type="EMBL" id="SEC44809.1"/>
    </source>
</evidence>
<dbReference type="STRING" id="57704.SAMN04489793_2318"/>
<gene>
    <name evidence="3" type="ORF">SAMN04489793_2318</name>
</gene>
<evidence type="ECO:0000259" key="2">
    <source>
        <dbReference type="Pfam" id="PF11887"/>
    </source>
</evidence>
<evidence type="ECO:0000313" key="4">
    <source>
        <dbReference type="Proteomes" id="UP000182241"/>
    </source>
</evidence>
<protein>
    <submittedName>
        <fullName evidence="3">Phospholipid/cholesterol/gamma-HCH transport system substrate-binding protein</fullName>
    </submittedName>
</protein>
<feature type="domain" description="Mammalian cell entry C-terminal" evidence="2">
    <location>
        <begin position="122"/>
        <end position="239"/>
    </location>
</feature>
<dbReference type="Proteomes" id="UP000182241">
    <property type="component" value="Unassembled WGS sequence"/>
</dbReference>